<evidence type="ECO:0000313" key="2">
    <source>
        <dbReference type="Proteomes" id="UP000054549"/>
    </source>
</evidence>
<accession>A0A0C2WGW6</accession>
<dbReference type="InParanoid" id="A0A0C2WGW6"/>
<reference evidence="1 2" key="1">
    <citation type="submission" date="2014-04" db="EMBL/GenBank/DDBJ databases">
        <title>Evolutionary Origins and Diversification of the Mycorrhizal Mutualists.</title>
        <authorList>
            <consortium name="DOE Joint Genome Institute"/>
            <consortium name="Mycorrhizal Genomics Consortium"/>
            <person name="Kohler A."/>
            <person name="Kuo A."/>
            <person name="Nagy L.G."/>
            <person name="Floudas D."/>
            <person name="Copeland A."/>
            <person name="Barry K.W."/>
            <person name="Cichocki N."/>
            <person name="Veneault-Fourrey C."/>
            <person name="LaButti K."/>
            <person name="Lindquist E.A."/>
            <person name="Lipzen A."/>
            <person name="Lundell T."/>
            <person name="Morin E."/>
            <person name="Murat C."/>
            <person name="Riley R."/>
            <person name="Ohm R."/>
            <person name="Sun H."/>
            <person name="Tunlid A."/>
            <person name="Henrissat B."/>
            <person name="Grigoriev I.V."/>
            <person name="Hibbett D.S."/>
            <person name="Martin F."/>
        </authorList>
    </citation>
    <scope>NUCLEOTIDE SEQUENCE [LARGE SCALE GENOMIC DNA]</scope>
    <source>
        <strain evidence="1 2">Koide BX008</strain>
    </source>
</reference>
<dbReference type="EMBL" id="KN818463">
    <property type="protein sequence ID" value="KIL55891.1"/>
    <property type="molecule type" value="Genomic_DNA"/>
</dbReference>
<protein>
    <submittedName>
        <fullName evidence="1">Uncharacterized protein</fullName>
    </submittedName>
</protein>
<dbReference type="AlphaFoldDB" id="A0A0C2WGW6"/>
<evidence type="ECO:0000313" key="1">
    <source>
        <dbReference type="EMBL" id="KIL55891.1"/>
    </source>
</evidence>
<dbReference type="Proteomes" id="UP000054549">
    <property type="component" value="Unassembled WGS sequence"/>
</dbReference>
<sequence length="140" mass="15523">MSDSRASRNNQLFFLVLRFHQRSKGERLLLLPIQLRKQGGGFDLFLFNPVSPSEPCSSTSGCKPLGILHPTTTIATYHHHNWSSMQIVLHNLSYITPTAPGGGPSSTHVRGHAYAVPAAGFGSSRSEPFSQTRCRLFKMW</sequence>
<gene>
    <name evidence="1" type="ORF">M378DRAFT_560015</name>
</gene>
<dbReference type="HOGENOM" id="CLU_1834662_0_0_1"/>
<name>A0A0C2WGW6_AMAMK</name>
<keyword evidence="2" id="KW-1185">Reference proteome</keyword>
<organism evidence="1 2">
    <name type="scientific">Amanita muscaria (strain Koide BX008)</name>
    <dbReference type="NCBI Taxonomy" id="946122"/>
    <lineage>
        <taxon>Eukaryota</taxon>
        <taxon>Fungi</taxon>
        <taxon>Dikarya</taxon>
        <taxon>Basidiomycota</taxon>
        <taxon>Agaricomycotina</taxon>
        <taxon>Agaricomycetes</taxon>
        <taxon>Agaricomycetidae</taxon>
        <taxon>Agaricales</taxon>
        <taxon>Pluteineae</taxon>
        <taxon>Amanitaceae</taxon>
        <taxon>Amanita</taxon>
    </lineage>
</organism>
<proteinExistence type="predicted"/>